<dbReference type="EMBL" id="CP013189">
    <property type="protein sequence ID" value="ALO45560.1"/>
    <property type="molecule type" value="Genomic_DNA"/>
</dbReference>
<dbReference type="RefSeq" id="WP_058021090.1">
    <property type="nucleotide sequence ID" value="NZ_CP013189.1"/>
</dbReference>
<feature type="transmembrane region" description="Helical" evidence="8">
    <location>
        <begin position="346"/>
        <end position="366"/>
    </location>
</feature>
<feature type="transmembrane region" description="Helical" evidence="8">
    <location>
        <begin position="215"/>
        <end position="236"/>
    </location>
</feature>
<evidence type="ECO:0000313" key="10">
    <source>
        <dbReference type="EMBL" id="ALO45560.1"/>
    </source>
</evidence>
<evidence type="ECO:0000256" key="4">
    <source>
        <dbReference type="ARBA" id="ARBA00022475"/>
    </source>
</evidence>
<organism evidence="10 11">
    <name type="scientific">Pseudohongiella spirulinae</name>
    <dbReference type="NCBI Taxonomy" id="1249552"/>
    <lineage>
        <taxon>Bacteria</taxon>
        <taxon>Pseudomonadati</taxon>
        <taxon>Pseudomonadota</taxon>
        <taxon>Gammaproteobacteria</taxon>
        <taxon>Pseudomonadales</taxon>
        <taxon>Pseudohongiellaceae</taxon>
        <taxon>Pseudohongiella</taxon>
    </lineage>
</organism>
<keyword evidence="6 8" id="KW-1133">Transmembrane helix</keyword>
<evidence type="ECO:0000256" key="3">
    <source>
        <dbReference type="ARBA" id="ARBA00022448"/>
    </source>
</evidence>
<gene>
    <name evidence="10" type="ORF">PS2015_890</name>
</gene>
<dbReference type="STRING" id="1249552.PS2015_890"/>
<dbReference type="Proteomes" id="UP000065641">
    <property type="component" value="Chromosome"/>
</dbReference>
<name>A0A0S2KB85_9GAMM</name>
<dbReference type="KEGG" id="pspi:PS2015_890"/>
<dbReference type="InterPro" id="IPR036259">
    <property type="entry name" value="MFS_trans_sf"/>
</dbReference>
<dbReference type="SUPFAM" id="SSF103473">
    <property type="entry name" value="MFS general substrate transporter"/>
    <property type="match status" value="1"/>
</dbReference>
<dbReference type="InterPro" id="IPR020846">
    <property type="entry name" value="MFS_dom"/>
</dbReference>
<dbReference type="PANTHER" id="PTHR23502">
    <property type="entry name" value="MAJOR FACILITATOR SUPERFAMILY"/>
    <property type="match status" value="1"/>
</dbReference>
<evidence type="ECO:0000256" key="1">
    <source>
        <dbReference type="ARBA" id="ARBA00004651"/>
    </source>
</evidence>
<evidence type="ECO:0000256" key="2">
    <source>
        <dbReference type="ARBA" id="ARBA00006236"/>
    </source>
</evidence>
<dbReference type="GO" id="GO:0042910">
    <property type="term" value="F:xenobiotic transmembrane transporter activity"/>
    <property type="evidence" value="ECO:0007669"/>
    <property type="project" value="InterPro"/>
</dbReference>
<feature type="transmembrane region" description="Helical" evidence="8">
    <location>
        <begin position="103"/>
        <end position="124"/>
    </location>
</feature>
<dbReference type="CDD" id="cd17320">
    <property type="entry name" value="MFS_MdfA_MDR_like"/>
    <property type="match status" value="1"/>
</dbReference>
<dbReference type="Pfam" id="PF07690">
    <property type="entry name" value="MFS_1"/>
    <property type="match status" value="1"/>
</dbReference>
<keyword evidence="3 8" id="KW-0813">Transport</keyword>
<dbReference type="PANTHER" id="PTHR23502:SF132">
    <property type="entry name" value="POLYAMINE TRANSPORTER 2-RELATED"/>
    <property type="match status" value="1"/>
</dbReference>
<keyword evidence="5 8" id="KW-0812">Transmembrane</keyword>
<feature type="transmembrane region" description="Helical" evidence="8">
    <location>
        <begin position="281"/>
        <end position="301"/>
    </location>
</feature>
<dbReference type="OrthoDB" id="9814303at2"/>
<dbReference type="InterPro" id="IPR004812">
    <property type="entry name" value="Efflux_drug-R_Bcr/CmlA"/>
</dbReference>
<feature type="transmembrane region" description="Helical" evidence="8">
    <location>
        <begin position="372"/>
        <end position="391"/>
    </location>
</feature>
<protein>
    <recommendedName>
        <fullName evidence="8">Bcr/CflA family efflux transporter</fullName>
    </recommendedName>
</protein>
<keyword evidence="4" id="KW-1003">Cell membrane</keyword>
<evidence type="ECO:0000313" key="11">
    <source>
        <dbReference type="Proteomes" id="UP000065641"/>
    </source>
</evidence>
<evidence type="ECO:0000256" key="6">
    <source>
        <dbReference type="ARBA" id="ARBA00022989"/>
    </source>
</evidence>
<dbReference type="PROSITE" id="PS50850">
    <property type="entry name" value="MFS"/>
    <property type="match status" value="1"/>
</dbReference>
<accession>A0A0S2KB85</accession>
<dbReference type="NCBIfam" id="TIGR00710">
    <property type="entry name" value="efflux_Bcr_CflA"/>
    <property type="match status" value="1"/>
</dbReference>
<comment type="subcellular location">
    <subcellularLocation>
        <location evidence="8">Cell inner membrane</location>
        <topology evidence="8">Multi-pass membrane protein</topology>
    </subcellularLocation>
    <subcellularLocation>
        <location evidence="1">Cell membrane</location>
        <topology evidence="1">Multi-pass membrane protein</topology>
    </subcellularLocation>
</comment>
<sequence length="394" mass="41983">MPESPREFSRGMIVLLAAASALGPVAMQIMLPAIPIVRETFDISTGTAQLTLSLSMFSIAVATLIYGPLSDRYGRRPIMLLGIAITVFGSALCMMAASIEWLIFGRIVQAAGGAVGLVLARAIVRDVYPADQAAGVIATLVMVMVIMPMLAPLAGGELMIRFDWHSIFYLVAAISLFLLLAMSRSLPETLQKQTPFSGVLSMLGGFVTLMRSRVFAAYALNVAFVSVMFFSFISAAPEIMVSVLKRPPNEYGYYFIMVPAAFMAGNYVTRWYSKSAGVNTLISRGAWLSISGISIALLLHLSGVHHPLALFMPVALTTFGNGISLPNAQAAAINEFPDMAGSASGLTGFLQMGFSAVAAQLVALLFNGTVYPMLLLMLAAALISMGCFYLARSA</sequence>
<keyword evidence="8" id="KW-0997">Cell inner membrane</keyword>
<dbReference type="InterPro" id="IPR011701">
    <property type="entry name" value="MFS"/>
</dbReference>
<comment type="similarity">
    <text evidence="2 8">Belongs to the major facilitator superfamily. Bcr/CmlA family.</text>
</comment>
<feature type="transmembrane region" description="Helical" evidence="8">
    <location>
        <begin position="12"/>
        <end position="34"/>
    </location>
</feature>
<feature type="transmembrane region" description="Helical" evidence="8">
    <location>
        <begin position="307"/>
        <end position="325"/>
    </location>
</feature>
<reference evidence="10 11" key="1">
    <citation type="submission" date="2015-11" db="EMBL/GenBank/DDBJ databases">
        <authorList>
            <person name="Zhang Y."/>
            <person name="Guo Z."/>
        </authorList>
    </citation>
    <scope>NUCLEOTIDE SEQUENCE [LARGE SCALE GENOMIC DNA]</scope>
    <source>
        <strain evidence="10 11">KCTC 32221</strain>
    </source>
</reference>
<keyword evidence="7 8" id="KW-0472">Membrane</keyword>
<feature type="transmembrane region" description="Helical" evidence="8">
    <location>
        <begin position="46"/>
        <end position="66"/>
    </location>
</feature>
<feature type="transmembrane region" description="Helical" evidence="8">
    <location>
        <begin position="136"/>
        <end position="154"/>
    </location>
</feature>
<evidence type="ECO:0000256" key="5">
    <source>
        <dbReference type="ARBA" id="ARBA00022692"/>
    </source>
</evidence>
<feature type="transmembrane region" description="Helical" evidence="8">
    <location>
        <begin position="78"/>
        <end position="97"/>
    </location>
</feature>
<evidence type="ECO:0000256" key="7">
    <source>
        <dbReference type="ARBA" id="ARBA00023136"/>
    </source>
</evidence>
<dbReference type="AlphaFoldDB" id="A0A0S2KB85"/>
<feature type="transmembrane region" description="Helical" evidence="8">
    <location>
        <begin position="251"/>
        <end position="269"/>
    </location>
</feature>
<keyword evidence="11" id="KW-1185">Reference proteome</keyword>
<feature type="transmembrane region" description="Helical" evidence="8">
    <location>
        <begin position="166"/>
        <end position="183"/>
    </location>
</feature>
<evidence type="ECO:0000256" key="8">
    <source>
        <dbReference type="RuleBase" id="RU365088"/>
    </source>
</evidence>
<feature type="domain" description="Major facilitator superfamily (MFS) profile" evidence="9">
    <location>
        <begin position="12"/>
        <end position="394"/>
    </location>
</feature>
<proteinExistence type="inferred from homology"/>
<dbReference type="GO" id="GO:1990961">
    <property type="term" value="P:xenobiotic detoxification by transmembrane export across the plasma membrane"/>
    <property type="evidence" value="ECO:0007669"/>
    <property type="project" value="InterPro"/>
</dbReference>
<dbReference type="GO" id="GO:0005886">
    <property type="term" value="C:plasma membrane"/>
    <property type="evidence" value="ECO:0007669"/>
    <property type="project" value="UniProtKB-SubCell"/>
</dbReference>
<evidence type="ECO:0000259" key="9">
    <source>
        <dbReference type="PROSITE" id="PS50850"/>
    </source>
</evidence>
<dbReference type="Gene3D" id="1.20.1720.10">
    <property type="entry name" value="Multidrug resistance protein D"/>
    <property type="match status" value="1"/>
</dbReference>